<protein>
    <recommendedName>
        <fullName evidence="1">Integrase catalytic domain-containing protein</fullName>
    </recommendedName>
</protein>
<dbReference type="AlphaFoldDB" id="A0A2N9H5M5"/>
<dbReference type="InterPro" id="IPR012337">
    <property type="entry name" value="RNaseH-like_sf"/>
</dbReference>
<dbReference type="InterPro" id="IPR043128">
    <property type="entry name" value="Rev_trsase/Diguanyl_cyclase"/>
</dbReference>
<dbReference type="GO" id="GO:0004523">
    <property type="term" value="F:RNA-DNA hybrid ribonuclease activity"/>
    <property type="evidence" value="ECO:0007669"/>
    <property type="project" value="InterPro"/>
</dbReference>
<reference evidence="2" key="1">
    <citation type="submission" date="2018-02" db="EMBL/GenBank/DDBJ databases">
        <authorList>
            <person name="Cohen D.B."/>
            <person name="Kent A.D."/>
        </authorList>
    </citation>
    <scope>NUCLEOTIDE SEQUENCE</scope>
</reference>
<gene>
    <name evidence="2" type="ORF">FSB_LOCUS34746</name>
</gene>
<accession>A0A2N9H5M5</accession>
<dbReference type="InterPro" id="IPR043502">
    <property type="entry name" value="DNA/RNA_pol_sf"/>
</dbReference>
<feature type="domain" description="Integrase catalytic" evidence="1">
    <location>
        <begin position="479"/>
        <end position="528"/>
    </location>
</feature>
<dbReference type="CDD" id="cd01647">
    <property type="entry name" value="RT_LTR"/>
    <property type="match status" value="1"/>
</dbReference>
<dbReference type="Gene3D" id="3.30.70.270">
    <property type="match status" value="3"/>
</dbReference>
<sequence>MPCSHSWTDSQGTIRSRWPKEDKSKTAFVTHWGTFVYDVMPFGLKNAGATYQRAMVTLFHDMIHHEIERLKKYQLRLNPNKCAFGVTSGKLLGFIVSGRGIEIDPAKVQAIRSMPAPRTEKEIRSFLGRINYIARFIAQLTATCEPLFKLLRKGCEDKDVPSFYTSQSKKHPWAACWDNKTRPGRKEQAIYYLSKKFTEPGDPLLVEFPDEDVMTVDEDNHGRWKLYFDGAANAVGSGIGAVLVSPKGQQTPIAVKLGFDCTNNMTEYEACIVGLQAALEFGAYELEVFGDSLLIVSQTNGEWQGSGSQAHPIPTIHQPASPKVQTESIHHGQPKMRRSTSEGMAFQFFLSGEILYKRTHDATLLRCVDAEEANRLIQEMHAGLMGAHANGPFLARKNYESWLITWLTMERDCIRHVQTCHKCQMYQNSKNAPPQYLHTMASPWPFSAWGMDWVEACSFKNVTQVAVTRFVKNNIICRYGMPEMLITDNASNLNNRMMDQLCQQFKIQHHNSAPYRPKMNGAVEAANKNDIRWSYSLLSGIMGWKQVLPVEVEIPSLRILSQTQLEEAEWAQARYEQLNFIDEKRLAALCHGQLYQRRIERAYNKKARPRTFQPGDLVLKKRNMALIRSTREVRTII</sequence>
<evidence type="ECO:0000259" key="1">
    <source>
        <dbReference type="PROSITE" id="PS50994"/>
    </source>
</evidence>
<dbReference type="SUPFAM" id="SSF56672">
    <property type="entry name" value="DNA/RNA polymerases"/>
    <property type="match status" value="1"/>
</dbReference>
<organism evidence="2">
    <name type="scientific">Fagus sylvatica</name>
    <name type="common">Beechnut</name>
    <dbReference type="NCBI Taxonomy" id="28930"/>
    <lineage>
        <taxon>Eukaryota</taxon>
        <taxon>Viridiplantae</taxon>
        <taxon>Streptophyta</taxon>
        <taxon>Embryophyta</taxon>
        <taxon>Tracheophyta</taxon>
        <taxon>Spermatophyta</taxon>
        <taxon>Magnoliopsida</taxon>
        <taxon>eudicotyledons</taxon>
        <taxon>Gunneridae</taxon>
        <taxon>Pentapetalae</taxon>
        <taxon>rosids</taxon>
        <taxon>fabids</taxon>
        <taxon>Fagales</taxon>
        <taxon>Fagaceae</taxon>
        <taxon>Fagus</taxon>
    </lineage>
</organism>
<dbReference type="Gene3D" id="3.30.420.10">
    <property type="entry name" value="Ribonuclease H-like superfamily/Ribonuclease H"/>
    <property type="match status" value="2"/>
</dbReference>
<dbReference type="PANTHER" id="PTHR48475:SF1">
    <property type="entry name" value="RNASE H TYPE-1 DOMAIN-CONTAINING PROTEIN"/>
    <property type="match status" value="1"/>
</dbReference>
<dbReference type="PANTHER" id="PTHR48475">
    <property type="entry name" value="RIBONUCLEASE H"/>
    <property type="match status" value="1"/>
</dbReference>
<dbReference type="SUPFAM" id="SSF53098">
    <property type="entry name" value="Ribonuclease H-like"/>
    <property type="match status" value="1"/>
</dbReference>
<name>A0A2N9H5M5_FAGSY</name>
<dbReference type="Gene3D" id="1.10.340.70">
    <property type="match status" value="1"/>
</dbReference>
<dbReference type="GO" id="GO:0003676">
    <property type="term" value="F:nucleic acid binding"/>
    <property type="evidence" value="ECO:0007669"/>
    <property type="project" value="InterPro"/>
</dbReference>
<dbReference type="InterPro" id="IPR001584">
    <property type="entry name" value="Integrase_cat-core"/>
</dbReference>
<evidence type="ECO:0000313" key="2">
    <source>
        <dbReference type="EMBL" id="SPD06864.1"/>
    </source>
</evidence>
<dbReference type="GO" id="GO:0015074">
    <property type="term" value="P:DNA integration"/>
    <property type="evidence" value="ECO:0007669"/>
    <property type="project" value="InterPro"/>
</dbReference>
<proteinExistence type="predicted"/>
<dbReference type="InterPro" id="IPR002156">
    <property type="entry name" value="RNaseH_domain"/>
</dbReference>
<dbReference type="EMBL" id="OIVN01002843">
    <property type="protein sequence ID" value="SPD06864.1"/>
    <property type="molecule type" value="Genomic_DNA"/>
</dbReference>
<dbReference type="PROSITE" id="PS50994">
    <property type="entry name" value="INTEGRASE"/>
    <property type="match status" value="1"/>
</dbReference>
<dbReference type="CDD" id="cd09279">
    <property type="entry name" value="RNase_HI_like"/>
    <property type="match status" value="1"/>
</dbReference>
<dbReference type="Gene3D" id="3.10.10.10">
    <property type="entry name" value="HIV Type 1 Reverse Transcriptase, subunit A, domain 1"/>
    <property type="match status" value="1"/>
</dbReference>
<dbReference type="InterPro" id="IPR036397">
    <property type="entry name" value="RNaseH_sf"/>
</dbReference>
<dbReference type="Pfam" id="PF13456">
    <property type="entry name" value="RVT_3"/>
    <property type="match status" value="1"/>
</dbReference>